<dbReference type="Proteomes" id="UP000744980">
    <property type="component" value="Unassembled WGS sequence"/>
</dbReference>
<evidence type="ECO:0000259" key="1">
    <source>
        <dbReference type="Pfam" id="PF03869"/>
    </source>
</evidence>
<accession>A0AAW4FHV5</accession>
<evidence type="ECO:0000313" key="2">
    <source>
        <dbReference type="EMBL" id="MBM3090262.1"/>
    </source>
</evidence>
<dbReference type="RefSeq" id="WP_203527369.1">
    <property type="nucleotide sequence ID" value="NZ_CP083370.1"/>
</dbReference>
<dbReference type="EMBL" id="WXFA01000002">
    <property type="protein sequence ID" value="MBM3090262.1"/>
    <property type="molecule type" value="Genomic_DNA"/>
</dbReference>
<dbReference type="InterPro" id="IPR013321">
    <property type="entry name" value="Arc_rbn_hlx_hlx"/>
</dbReference>
<keyword evidence="3" id="KW-1185">Reference proteome</keyword>
<dbReference type="AlphaFoldDB" id="A0AAW4FHV5"/>
<dbReference type="Pfam" id="PF03869">
    <property type="entry name" value="Arc"/>
    <property type="match status" value="1"/>
</dbReference>
<gene>
    <name evidence="2" type="ORF">GFB56_05470</name>
</gene>
<dbReference type="GO" id="GO:0003677">
    <property type="term" value="F:DNA binding"/>
    <property type="evidence" value="ECO:0007669"/>
    <property type="project" value="UniProtKB-KW"/>
</dbReference>
<reference evidence="2 3" key="1">
    <citation type="submission" date="2020-01" db="EMBL/GenBank/DDBJ databases">
        <title>Draft genome assembly of Ensifer adhaerens T173.</title>
        <authorList>
            <person name="Craig J.E."/>
            <person name="Stinchcombe J.R."/>
        </authorList>
    </citation>
    <scope>NUCLEOTIDE SEQUENCE [LARGE SCALE GENOMIC DNA]</scope>
    <source>
        <strain evidence="2 3">T173</strain>
    </source>
</reference>
<dbReference type="InterPro" id="IPR010985">
    <property type="entry name" value="Ribbon_hlx_hlx"/>
</dbReference>
<comment type="caution">
    <text evidence="2">The sequence shown here is derived from an EMBL/GenBank/DDBJ whole genome shotgun (WGS) entry which is preliminary data.</text>
</comment>
<protein>
    <submittedName>
        <fullName evidence="2">Arc family DNA-binding protein</fullName>
    </submittedName>
</protein>
<dbReference type="GO" id="GO:0006355">
    <property type="term" value="P:regulation of DNA-templated transcription"/>
    <property type="evidence" value="ECO:0007669"/>
    <property type="project" value="InterPro"/>
</dbReference>
<dbReference type="Gene3D" id="1.10.1220.10">
    <property type="entry name" value="Met repressor-like"/>
    <property type="match status" value="1"/>
</dbReference>
<proteinExistence type="predicted"/>
<organism evidence="2 3">
    <name type="scientific">Ensifer canadensis</name>
    <dbReference type="NCBI Taxonomy" id="555315"/>
    <lineage>
        <taxon>Bacteria</taxon>
        <taxon>Pseudomonadati</taxon>
        <taxon>Pseudomonadota</taxon>
        <taxon>Alphaproteobacteria</taxon>
        <taxon>Hyphomicrobiales</taxon>
        <taxon>Rhizobiaceae</taxon>
        <taxon>Sinorhizobium/Ensifer group</taxon>
        <taxon>Ensifer</taxon>
    </lineage>
</organism>
<keyword evidence="2" id="KW-0238">DNA-binding</keyword>
<evidence type="ECO:0000313" key="3">
    <source>
        <dbReference type="Proteomes" id="UP000744980"/>
    </source>
</evidence>
<feature type="domain" description="Arc-like DNA binding" evidence="1">
    <location>
        <begin position="10"/>
        <end position="52"/>
    </location>
</feature>
<dbReference type="SUPFAM" id="SSF47598">
    <property type="entry name" value="Ribbon-helix-helix"/>
    <property type="match status" value="1"/>
</dbReference>
<sequence length="58" mass="6783">MSRVTYPSEQLDKFLVRMPNGLRDSLKQTAKQNRRSMNAEIVFQLERAIENEKAEARS</sequence>
<dbReference type="InterPro" id="IPR005569">
    <property type="entry name" value="Arc_DNA-bd_dom"/>
</dbReference>
<name>A0AAW4FHV5_9HYPH</name>